<dbReference type="GO" id="GO:0015171">
    <property type="term" value="F:amino acid transmembrane transporter activity"/>
    <property type="evidence" value="ECO:0007669"/>
    <property type="project" value="TreeGrafter"/>
</dbReference>
<feature type="transmembrane region" description="Helical" evidence="7">
    <location>
        <begin position="424"/>
        <end position="445"/>
    </location>
</feature>
<dbReference type="Gene3D" id="1.20.1740.10">
    <property type="entry name" value="Amino acid/polyamine transporter I"/>
    <property type="match status" value="1"/>
</dbReference>
<dbReference type="PANTHER" id="PTHR43341:SF37">
    <property type="entry name" value="AMINO ACID TRANSPORTER (EUROFUNG)"/>
    <property type="match status" value="1"/>
</dbReference>
<comment type="caution">
    <text evidence="9">The sequence shown here is derived from an EMBL/GenBank/DDBJ whole genome shotgun (WGS) entry which is preliminary data.</text>
</comment>
<feature type="transmembrane region" description="Helical" evidence="7">
    <location>
        <begin position="273"/>
        <end position="295"/>
    </location>
</feature>
<dbReference type="PROSITE" id="PS00218">
    <property type="entry name" value="AMINO_ACID_PERMEASE_1"/>
    <property type="match status" value="1"/>
</dbReference>
<evidence type="ECO:0000256" key="3">
    <source>
        <dbReference type="ARBA" id="ARBA00022692"/>
    </source>
</evidence>
<keyword evidence="2" id="KW-0813">Transport</keyword>
<evidence type="ECO:0000313" key="9">
    <source>
        <dbReference type="EMBL" id="KAJ6038105.1"/>
    </source>
</evidence>
<dbReference type="AlphaFoldDB" id="A0AAD6N6Y6"/>
<keyword evidence="3 7" id="KW-0812">Transmembrane</keyword>
<keyword evidence="10" id="KW-1185">Reference proteome</keyword>
<evidence type="ECO:0000256" key="4">
    <source>
        <dbReference type="ARBA" id="ARBA00022970"/>
    </source>
</evidence>
<dbReference type="Pfam" id="PF00324">
    <property type="entry name" value="AA_permease"/>
    <property type="match status" value="2"/>
</dbReference>
<keyword evidence="5 7" id="KW-1133">Transmembrane helix</keyword>
<sequence>MIALGSSIGTGLWLGSGTALKHGGPAAIFIAYLLASSIVWSVMHSIGEMAVLYPLPSAFTQWTGKFVGRAAALALGWSYVFGHFITMANEISATSTVISFWTRPVRIFGEVEVVLSIIKFGWMIVVIISFLGRDTFPPLPGLITNNSSLVITAGGAPAGSPIGFRYWGETGGFLNGFKGFLNTIPTCIFAMAGSEASALVAGEAANPRKAIPRAVVSVWIRLSLFYLLGSVMVTLTVSPFNPNLYGGVGVNASPFVIAYRDAKLDVLAHFTNAIILISVLSTGSIQAYAGARTLLGLSELGMAPAIFSKADKSGRPWAGLIPSLLFGGALAFLNVDNSGATVFTWFSHLTSLVTLFGWSMIFLSHLRMRYAWKAQGRSACELPWKSRVFPWSACWGLFWCVLIVIIEFYLAVWPLGAPSSAKNFFTNYLSVIVSVAIFLLGRIVYRGRWWPKASDIDLDDGRRFYHHVDQESPARKGLLARVAAYVLS</sequence>
<feature type="transmembrane region" description="Helical" evidence="7">
    <location>
        <begin position="316"/>
        <end position="333"/>
    </location>
</feature>
<dbReference type="PANTHER" id="PTHR43341">
    <property type="entry name" value="AMINO ACID PERMEASE"/>
    <property type="match status" value="1"/>
</dbReference>
<gene>
    <name evidence="9" type="ORF">N7460_007876</name>
</gene>
<evidence type="ECO:0000313" key="10">
    <source>
        <dbReference type="Proteomes" id="UP001219568"/>
    </source>
</evidence>
<keyword evidence="4" id="KW-0029">Amino-acid transport</keyword>
<proteinExistence type="predicted"/>
<comment type="subcellular location">
    <subcellularLocation>
        <location evidence="1">Membrane</location>
        <topology evidence="1">Multi-pass membrane protein</topology>
    </subcellularLocation>
</comment>
<feature type="transmembrane region" description="Helical" evidence="7">
    <location>
        <begin position="29"/>
        <end position="54"/>
    </location>
</feature>
<dbReference type="PIRSF" id="PIRSF006060">
    <property type="entry name" value="AA_transporter"/>
    <property type="match status" value="1"/>
</dbReference>
<feature type="domain" description="Amino acid permease/ SLC12A" evidence="8">
    <location>
        <begin position="1"/>
        <end position="101"/>
    </location>
</feature>
<evidence type="ECO:0000259" key="8">
    <source>
        <dbReference type="Pfam" id="PF00324"/>
    </source>
</evidence>
<evidence type="ECO:0000256" key="6">
    <source>
        <dbReference type="ARBA" id="ARBA00023136"/>
    </source>
</evidence>
<dbReference type="EMBL" id="JAQJZL010000009">
    <property type="protein sequence ID" value="KAJ6038105.1"/>
    <property type="molecule type" value="Genomic_DNA"/>
</dbReference>
<feature type="transmembrane region" description="Helical" evidence="7">
    <location>
        <begin position="218"/>
        <end position="237"/>
    </location>
</feature>
<evidence type="ECO:0000256" key="1">
    <source>
        <dbReference type="ARBA" id="ARBA00004141"/>
    </source>
</evidence>
<feature type="transmembrane region" description="Helical" evidence="7">
    <location>
        <begin position="107"/>
        <end position="131"/>
    </location>
</feature>
<keyword evidence="6 7" id="KW-0472">Membrane</keyword>
<evidence type="ECO:0000256" key="2">
    <source>
        <dbReference type="ARBA" id="ARBA00022448"/>
    </source>
</evidence>
<feature type="transmembrane region" description="Helical" evidence="7">
    <location>
        <begin position="388"/>
        <end position="412"/>
    </location>
</feature>
<evidence type="ECO:0000256" key="5">
    <source>
        <dbReference type="ARBA" id="ARBA00022989"/>
    </source>
</evidence>
<feature type="transmembrane region" description="Helical" evidence="7">
    <location>
        <begin position="345"/>
        <end position="367"/>
    </location>
</feature>
<organism evidence="9 10">
    <name type="scientific">Penicillium canescens</name>
    <dbReference type="NCBI Taxonomy" id="5083"/>
    <lineage>
        <taxon>Eukaryota</taxon>
        <taxon>Fungi</taxon>
        <taxon>Dikarya</taxon>
        <taxon>Ascomycota</taxon>
        <taxon>Pezizomycotina</taxon>
        <taxon>Eurotiomycetes</taxon>
        <taxon>Eurotiomycetidae</taxon>
        <taxon>Eurotiales</taxon>
        <taxon>Aspergillaceae</taxon>
        <taxon>Penicillium</taxon>
    </lineage>
</organism>
<protein>
    <submittedName>
        <fullName evidence="9">Amino acid transporter</fullName>
    </submittedName>
</protein>
<dbReference type="Proteomes" id="UP001219568">
    <property type="component" value="Unassembled WGS sequence"/>
</dbReference>
<accession>A0AAD6N6Y6</accession>
<evidence type="ECO:0000256" key="7">
    <source>
        <dbReference type="SAM" id="Phobius"/>
    </source>
</evidence>
<feature type="domain" description="Amino acid permease/ SLC12A" evidence="8">
    <location>
        <begin position="105"/>
        <end position="449"/>
    </location>
</feature>
<feature type="transmembrane region" description="Helical" evidence="7">
    <location>
        <begin position="66"/>
        <end position="87"/>
    </location>
</feature>
<dbReference type="InterPro" id="IPR004841">
    <property type="entry name" value="AA-permease/SLC12A_dom"/>
</dbReference>
<dbReference type="GO" id="GO:0016020">
    <property type="term" value="C:membrane"/>
    <property type="evidence" value="ECO:0007669"/>
    <property type="project" value="UniProtKB-SubCell"/>
</dbReference>
<dbReference type="InterPro" id="IPR004840">
    <property type="entry name" value="Amino_acid_permease_CS"/>
</dbReference>
<reference evidence="9" key="1">
    <citation type="journal article" date="2023" name="IMA Fungus">
        <title>Comparative genomic study of the Penicillium genus elucidates a diverse pangenome and 15 lateral gene transfer events.</title>
        <authorList>
            <person name="Petersen C."/>
            <person name="Sorensen T."/>
            <person name="Nielsen M.R."/>
            <person name="Sondergaard T.E."/>
            <person name="Sorensen J.L."/>
            <person name="Fitzpatrick D.A."/>
            <person name="Frisvad J.C."/>
            <person name="Nielsen K.L."/>
        </authorList>
    </citation>
    <scope>NUCLEOTIDE SEQUENCE</scope>
    <source>
        <strain evidence="9">IBT 15450</strain>
    </source>
</reference>
<reference evidence="9" key="2">
    <citation type="submission" date="2023-01" db="EMBL/GenBank/DDBJ databases">
        <authorList>
            <person name="Petersen C."/>
        </authorList>
    </citation>
    <scope>NUCLEOTIDE SEQUENCE</scope>
    <source>
        <strain evidence="9">IBT 15450</strain>
    </source>
</reference>
<name>A0AAD6N6Y6_PENCN</name>
<dbReference type="InterPro" id="IPR050524">
    <property type="entry name" value="APC_YAT"/>
</dbReference>